<gene>
    <name evidence="1" type="ORF">PGLA2088_LOCUS42711</name>
</gene>
<comment type="caution">
    <text evidence="1">The sequence shown here is derived from an EMBL/GenBank/DDBJ whole genome shotgun (WGS) entry which is preliminary data.</text>
</comment>
<dbReference type="AlphaFoldDB" id="A0A813L559"/>
<dbReference type="SUPFAM" id="SSF52266">
    <property type="entry name" value="SGNH hydrolase"/>
    <property type="match status" value="1"/>
</dbReference>
<dbReference type="InterPro" id="IPR036514">
    <property type="entry name" value="SGNH_hydro_sf"/>
</dbReference>
<dbReference type="EMBL" id="CAJNNW010034438">
    <property type="protein sequence ID" value="CAE8722705.1"/>
    <property type="molecule type" value="Genomic_DNA"/>
</dbReference>
<dbReference type="Proteomes" id="UP000626109">
    <property type="component" value="Unassembled WGS sequence"/>
</dbReference>
<reference evidence="1" key="1">
    <citation type="submission" date="2021-02" db="EMBL/GenBank/DDBJ databases">
        <authorList>
            <person name="Dougan E. K."/>
            <person name="Rhodes N."/>
            <person name="Thang M."/>
            <person name="Chan C."/>
        </authorList>
    </citation>
    <scope>NUCLEOTIDE SEQUENCE</scope>
</reference>
<dbReference type="Gene3D" id="3.40.50.1110">
    <property type="entry name" value="SGNH hydrolase"/>
    <property type="match status" value="1"/>
</dbReference>
<organism evidence="1 2">
    <name type="scientific">Polarella glacialis</name>
    <name type="common">Dinoflagellate</name>
    <dbReference type="NCBI Taxonomy" id="89957"/>
    <lineage>
        <taxon>Eukaryota</taxon>
        <taxon>Sar</taxon>
        <taxon>Alveolata</taxon>
        <taxon>Dinophyceae</taxon>
        <taxon>Suessiales</taxon>
        <taxon>Suessiaceae</taxon>
        <taxon>Polarella</taxon>
    </lineage>
</organism>
<sequence length="198" mass="21211">APSAPPAPVRRVLFVGDSLTYVNDLDLHVRHFAEAAGYASPSLFIDRAVKGGAPLKTLWKKTDARQRIAKEGFDVVVLQEDLPETDVATFHDYAARFHEHCQAAGAATVLLMAWPYERLDWISTEGIAEAHGSIASRLGASLPGPPRIFDGSFEGGPSWFGLAESPEGEAKDEALCQGQGAPGVAIILQGYSTLRKGL</sequence>
<evidence type="ECO:0000313" key="2">
    <source>
        <dbReference type="Proteomes" id="UP000626109"/>
    </source>
</evidence>
<protein>
    <recommendedName>
        <fullName evidence="3">SGNH hydrolase-type esterase domain-containing protein</fullName>
    </recommendedName>
</protein>
<proteinExistence type="predicted"/>
<evidence type="ECO:0008006" key="3">
    <source>
        <dbReference type="Google" id="ProtNLM"/>
    </source>
</evidence>
<evidence type="ECO:0000313" key="1">
    <source>
        <dbReference type="EMBL" id="CAE8722705.1"/>
    </source>
</evidence>
<accession>A0A813L559</accession>
<feature type="non-terminal residue" evidence="1">
    <location>
        <position position="198"/>
    </location>
</feature>
<name>A0A813L559_POLGL</name>